<reference evidence="2" key="1">
    <citation type="journal article" date="2019" name="Int. J. Syst. Evol. Microbiol.">
        <title>The Global Catalogue of Microorganisms (GCM) 10K type strain sequencing project: providing services to taxonomists for standard genome sequencing and annotation.</title>
        <authorList>
            <consortium name="The Broad Institute Genomics Platform"/>
            <consortium name="The Broad Institute Genome Sequencing Center for Infectious Disease"/>
            <person name="Wu L."/>
            <person name="Ma J."/>
        </authorList>
    </citation>
    <scope>NUCLEOTIDE SEQUENCE [LARGE SCALE GENOMIC DNA]</scope>
    <source>
        <strain evidence="2">CCM 7491</strain>
    </source>
</reference>
<evidence type="ECO:0000313" key="2">
    <source>
        <dbReference type="Proteomes" id="UP001595681"/>
    </source>
</evidence>
<protein>
    <submittedName>
        <fullName evidence="1">Uncharacterized protein</fullName>
    </submittedName>
</protein>
<sequence>MSIAVQFPDGSVREVPGQLRQVDDPADGQPGFEQVPLNCDSRWHFYRKGRIWCARPRHGHLAAFRQPEESWWEALAVLRDDAGDDSGKDGPDRWESAA</sequence>
<proteinExistence type="predicted"/>
<evidence type="ECO:0000313" key="1">
    <source>
        <dbReference type="EMBL" id="MFC3440093.1"/>
    </source>
</evidence>
<dbReference type="RefSeq" id="WP_380792841.1">
    <property type="nucleotide sequence ID" value="NZ_JBHRVU010000004.1"/>
</dbReference>
<name>A0ABV7NA64_9SPHN</name>
<organism evidence="1 2">
    <name type="scientific">Sphingobium rhizovicinum</name>
    <dbReference type="NCBI Taxonomy" id="432308"/>
    <lineage>
        <taxon>Bacteria</taxon>
        <taxon>Pseudomonadati</taxon>
        <taxon>Pseudomonadota</taxon>
        <taxon>Alphaproteobacteria</taxon>
        <taxon>Sphingomonadales</taxon>
        <taxon>Sphingomonadaceae</taxon>
        <taxon>Sphingobium</taxon>
    </lineage>
</organism>
<dbReference type="Proteomes" id="UP001595681">
    <property type="component" value="Unassembled WGS sequence"/>
</dbReference>
<accession>A0ABV7NA64</accession>
<keyword evidence="2" id="KW-1185">Reference proteome</keyword>
<dbReference type="EMBL" id="JBHRVU010000004">
    <property type="protein sequence ID" value="MFC3440093.1"/>
    <property type="molecule type" value="Genomic_DNA"/>
</dbReference>
<gene>
    <name evidence="1" type="ORF">ACFOKF_02580</name>
</gene>
<comment type="caution">
    <text evidence="1">The sequence shown here is derived from an EMBL/GenBank/DDBJ whole genome shotgun (WGS) entry which is preliminary data.</text>
</comment>